<sequence length="377" mass="40786">MKVKIHRLFEYLLETTEAAPEAIVGFSLSGSPVLGDYLADLDPNQSLDWNNRDFRGLPELRQHVLTQAGLDGICVPKDVLITAGAAEANYLSLMQLLQPGDEIVIETPGWPQAEVLARAIGAKVIKVTRCEKDGWKLPLDQMADAVTDNTRLIFISNPNNPTGDLLGKAELETLVRIADPVGAWVLVDEVYAGLEWDGPRAPSIAGMYARGITTGSVSKALGLQGLRTGWLICPDPELVMDAVILRENSSEIMNIMGEVIAEVAMRPDRYTPAMQKARDEGAANLAEMNRWVAAQEGLSWVSPRAGLIGLGRLPDGIDSDAFAKRLLADPYRTFLLPGSAYGQANHIRLGVGGGAGVNLSKGLDQVSLALRDWQRRG</sequence>
<dbReference type="Proteomes" id="UP001161388">
    <property type="component" value="Unassembled WGS sequence"/>
</dbReference>
<accession>A0ABQ5VQ80</accession>
<comment type="caution">
    <text evidence="2">The sequence shown here is derived from an EMBL/GenBank/DDBJ whole genome shotgun (WGS) entry which is preliminary data.</text>
</comment>
<keyword evidence="3" id="KW-1185">Reference proteome</keyword>
<organism evidence="2 3">
    <name type="scientific">Sulfitobacter pacificus</name>
    <dbReference type="NCBI Taxonomy" id="1499314"/>
    <lineage>
        <taxon>Bacteria</taxon>
        <taxon>Pseudomonadati</taxon>
        <taxon>Pseudomonadota</taxon>
        <taxon>Alphaproteobacteria</taxon>
        <taxon>Rhodobacterales</taxon>
        <taxon>Roseobacteraceae</taxon>
        <taxon>Sulfitobacter</taxon>
    </lineage>
</organism>
<dbReference type="InterPro" id="IPR015424">
    <property type="entry name" value="PyrdxlP-dep_Trfase"/>
</dbReference>
<gene>
    <name evidence="2" type="ORF">GCM10007927_40990</name>
</gene>
<feature type="domain" description="Aminotransferase class I/classII large" evidence="1">
    <location>
        <begin position="53"/>
        <end position="351"/>
    </location>
</feature>
<dbReference type="InterPro" id="IPR004839">
    <property type="entry name" value="Aminotransferase_I/II_large"/>
</dbReference>
<dbReference type="InterPro" id="IPR015421">
    <property type="entry name" value="PyrdxlP-dep_Trfase_major"/>
</dbReference>
<dbReference type="RefSeq" id="WP_284376651.1">
    <property type="nucleotide sequence ID" value="NZ_BSNL01000020.1"/>
</dbReference>
<evidence type="ECO:0000313" key="3">
    <source>
        <dbReference type="Proteomes" id="UP001161388"/>
    </source>
</evidence>
<dbReference type="GO" id="GO:0008483">
    <property type="term" value="F:transaminase activity"/>
    <property type="evidence" value="ECO:0007669"/>
    <property type="project" value="UniProtKB-KW"/>
</dbReference>
<dbReference type="Gene3D" id="3.40.640.10">
    <property type="entry name" value="Type I PLP-dependent aspartate aminotransferase-like (Major domain)"/>
    <property type="match status" value="1"/>
</dbReference>
<dbReference type="CDD" id="cd00609">
    <property type="entry name" value="AAT_like"/>
    <property type="match status" value="1"/>
</dbReference>
<dbReference type="InterPro" id="IPR015422">
    <property type="entry name" value="PyrdxlP-dep_Trfase_small"/>
</dbReference>
<dbReference type="PANTHER" id="PTHR43510">
    <property type="entry name" value="AMINOTRANSFERASE FUNCTION, HYPOTHETICAL (EUROFUNG)"/>
    <property type="match status" value="1"/>
</dbReference>
<keyword evidence="2" id="KW-0032">Aminotransferase</keyword>
<dbReference type="Pfam" id="PF00155">
    <property type="entry name" value="Aminotran_1_2"/>
    <property type="match status" value="1"/>
</dbReference>
<dbReference type="Gene3D" id="3.90.1150.10">
    <property type="entry name" value="Aspartate Aminotransferase, domain 1"/>
    <property type="match status" value="1"/>
</dbReference>
<proteinExistence type="predicted"/>
<keyword evidence="2" id="KW-0808">Transferase</keyword>
<evidence type="ECO:0000259" key="1">
    <source>
        <dbReference type="Pfam" id="PF00155"/>
    </source>
</evidence>
<dbReference type="EMBL" id="BSNL01000020">
    <property type="protein sequence ID" value="GLQ29295.1"/>
    <property type="molecule type" value="Genomic_DNA"/>
</dbReference>
<evidence type="ECO:0000313" key="2">
    <source>
        <dbReference type="EMBL" id="GLQ29295.1"/>
    </source>
</evidence>
<protein>
    <submittedName>
        <fullName evidence="2">Aminotransferase</fullName>
    </submittedName>
</protein>
<reference evidence="2" key="1">
    <citation type="journal article" date="2014" name="Int. J. Syst. Evol. Microbiol.">
        <title>Complete genome of a new Firmicutes species belonging to the dominant human colonic microbiota ('Ruminococcus bicirculans') reveals two chromosomes and a selective capacity to utilize plant glucans.</title>
        <authorList>
            <consortium name="NISC Comparative Sequencing Program"/>
            <person name="Wegmann U."/>
            <person name="Louis P."/>
            <person name="Goesmann A."/>
            <person name="Henrissat B."/>
            <person name="Duncan S.H."/>
            <person name="Flint H.J."/>
        </authorList>
    </citation>
    <scope>NUCLEOTIDE SEQUENCE</scope>
    <source>
        <strain evidence="2">NBRC 109915</strain>
    </source>
</reference>
<dbReference type="SUPFAM" id="SSF53383">
    <property type="entry name" value="PLP-dependent transferases"/>
    <property type="match status" value="1"/>
</dbReference>
<reference evidence="2" key="2">
    <citation type="submission" date="2023-01" db="EMBL/GenBank/DDBJ databases">
        <title>Draft genome sequence of Sulfitobacter pacificus strain NBRC 109915.</title>
        <authorList>
            <person name="Sun Q."/>
            <person name="Mori K."/>
        </authorList>
    </citation>
    <scope>NUCLEOTIDE SEQUENCE</scope>
    <source>
        <strain evidence="2">NBRC 109915</strain>
    </source>
</reference>
<dbReference type="PANTHER" id="PTHR43510:SF1">
    <property type="entry name" value="AMINOTRANSFERASE FUNCTION, HYPOTHETICAL (EUROFUNG)"/>
    <property type="match status" value="1"/>
</dbReference>
<name>A0ABQ5VQ80_9RHOB</name>